<dbReference type="EMBL" id="MFFS01000084">
    <property type="protein sequence ID" value="OGF20450.1"/>
    <property type="molecule type" value="Genomic_DNA"/>
</dbReference>
<reference evidence="1 2" key="1">
    <citation type="journal article" date="2016" name="Nat. Commun.">
        <title>Thousands of microbial genomes shed light on interconnected biogeochemical processes in an aquifer system.</title>
        <authorList>
            <person name="Anantharaman K."/>
            <person name="Brown C.T."/>
            <person name="Hug L.A."/>
            <person name="Sharon I."/>
            <person name="Castelle C.J."/>
            <person name="Probst A.J."/>
            <person name="Thomas B.C."/>
            <person name="Singh A."/>
            <person name="Wilkins M.J."/>
            <person name="Karaoz U."/>
            <person name="Brodie E.L."/>
            <person name="Williams K.H."/>
            <person name="Hubbard S.S."/>
            <person name="Banfield J.F."/>
        </authorList>
    </citation>
    <scope>NUCLEOTIDE SEQUENCE [LARGE SCALE GENOMIC DNA]</scope>
</reference>
<protein>
    <submittedName>
        <fullName evidence="1">Uncharacterized protein</fullName>
    </submittedName>
</protein>
<dbReference type="CDD" id="cd02019">
    <property type="entry name" value="NK"/>
    <property type="match status" value="1"/>
</dbReference>
<dbReference type="Proteomes" id="UP000178323">
    <property type="component" value="Unassembled WGS sequence"/>
</dbReference>
<evidence type="ECO:0000313" key="2">
    <source>
        <dbReference type="Proteomes" id="UP000178323"/>
    </source>
</evidence>
<name>A0A1F5S178_9BACT</name>
<comment type="caution">
    <text evidence="1">The sequence shown here is derived from an EMBL/GenBank/DDBJ whole genome shotgun (WGS) entry which is preliminary data.</text>
</comment>
<dbReference type="Gene3D" id="3.40.50.300">
    <property type="entry name" value="P-loop containing nucleotide triphosphate hydrolases"/>
    <property type="match status" value="1"/>
</dbReference>
<organism evidence="1 2">
    <name type="scientific">Candidatus Falkowbacteria bacterium RBG_13_39_14</name>
    <dbReference type="NCBI Taxonomy" id="1797985"/>
    <lineage>
        <taxon>Bacteria</taxon>
        <taxon>Candidatus Falkowiibacteriota</taxon>
    </lineage>
</organism>
<dbReference type="AlphaFoldDB" id="A0A1F5S178"/>
<dbReference type="STRING" id="1797985.A2Y83_04850"/>
<dbReference type="InterPro" id="IPR027417">
    <property type="entry name" value="P-loop_NTPase"/>
</dbReference>
<gene>
    <name evidence="1" type="ORF">A2Y83_04850</name>
</gene>
<sequence length="173" mass="20376">MDKPKIVFISGLSGTGKSTLVKYFIENPVVGWFFYDFDKGKYKIPMDNKKHLAWRKKQTGWWLKTAYQESIKNKSGIVVLGLSLYPKSTLELSPAKLFNKKDIYFALIHCEPDQRRERIIKRGTPQHWRGYQPWYDEFYEEMKTAGAFRIDTTNRSVKQTATEIKKWLVGLQK</sequence>
<accession>A0A1F5S178</accession>
<evidence type="ECO:0000313" key="1">
    <source>
        <dbReference type="EMBL" id="OGF20450.1"/>
    </source>
</evidence>
<dbReference type="SUPFAM" id="SSF52540">
    <property type="entry name" value="P-loop containing nucleoside triphosphate hydrolases"/>
    <property type="match status" value="1"/>
</dbReference>
<proteinExistence type="predicted"/>